<dbReference type="Gene3D" id="2.60.120.200">
    <property type="match status" value="1"/>
</dbReference>
<proteinExistence type="predicted"/>
<dbReference type="Proteomes" id="UP000076871">
    <property type="component" value="Unassembled WGS sequence"/>
</dbReference>
<dbReference type="AlphaFoldDB" id="A0A165CY22"/>
<protein>
    <submittedName>
        <fullName evidence="3">Glycoside hydrolase family 16 protein</fullName>
    </submittedName>
</protein>
<feature type="region of interest" description="Disordered" evidence="1">
    <location>
        <begin position="8"/>
        <end position="28"/>
    </location>
</feature>
<dbReference type="InterPro" id="IPR000757">
    <property type="entry name" value="Beta-glucanase-like"/>
</dbReference>
<dbReference type="RefSeq" id="XP_040761458.1">
    <property type="nucleotide sequence ID" value="XM_040914600.1"/>
</dbReference>
<evidence type="ECO:0000313" key="4">
    <source>
        <dbReference type="Proteomes" id="UP000076871"/>
    </source>
</evidence>
<feature type="domain" description="GH16" evidence="2">
    <location>
        <begin position="11"/>
        <end position="282"/>
    </location>
</feature>
<dbReference type="CDD" id="cd08023">
    <property type="entry name" value="GH16_laminarinase_like"/>
    <property type="match status" value="1"/>
</dbReference>
<dbReference type="SUPFAM" id="SSF49899">
    <property type="entry name" value="Concanavalin A-like lectins/glucanases"/>
    <property type="match status" value="1"/>
</dbReference>
<dbReference type="GO" id="GO:0005975">
    <property type="term" value="P:carbohydrate metabolic process"/>
    <property type="evidence" value="ECO:0007669"/>
    <property type="project" value="InterPro"/>
</dbReference>
<dbReference type="InterPro" id="IPR013320">
    <property type="entry name" value="ConA-like_dom_sf"/>
</dbReference>
<gene>
    <name evidence="3" type="ORF">LAESUDRAFT_814565</name>
</gene>
<dbReference type="PROSITE" id="PS51762">
    <property type="entry name" value="GH16_2"/>
    <property type="match status" value="1"/>
</dbReference>
<evidence type="ECO:0000256" key="1">
    <source>
        <dbReference type="SAM" id="MobiDB-lite"/>
    </source>
</evidence>
<dbReference type="STRING" id="1314785.A0A165CY22"/>
<dbReference type="PANTHER" id="PTHR10963">
    <property type="entry name" value="GLYCOSYL HYDROLASE-RELATED"/>
    <property type="match status" value="1"/>
</dbReference>
<dbReference type="InParanoid" id="A0A165CY22"/>
<dbReference type="OrthoDB" id="192832at2759"/>
<dbReference type="PANTHER" id="PTHR10963:SF53">
    <property type="entry name" value="GH16 DOMAIN-CONTAINING PROTEIN"/>
    <property type="match status" value="1"/>
</dbReference>
<keyword evidence="4" id="KW-1185">Reference proteome</keyword>
<accession>A0A165CY22</accession>
<name>A0A165CY22_9APHY</name>
<dbReference type="GO" id="GO:0004553">
    <property type="term" value="F:hydrolase activity, hydrolyzing O-glycosyl compounds"/>
    <property type="evidence" value="ECO:0007669"/>
    <property type="project" value="InterPro"/>
</dbReference>
<evidence type="ECO:0000259" key="2">
    <source>
        <dbReference type="PROSITE" id="PS51762"/>
    </source>
</evidence>
<reference evidence="3 4" key="1">
    <citation type="journal article" date="2016" name="Mol. Biol. Evol.">
        <title>Comparative Genomics of Early-Diverging Mushroom-Forming Fungi Provides Insights into the Origins of Lignocellulose Decay Capabilities.</title>
        <authorList>
            <person name="Nagy L.G."/>
            <person name="Riley R."/>
            <person name="Tritt A."/>
            <person name="Adam C."/>
            <person name="Daum C."/>
            <person name="Floudas D."/>
            <person name="Sun H."/>
            <person name="Yadav J.S."/>
            <person name="Pangilinan J."/>
            <person name="Larsson K.H."/>
            <person name="Matsuura K."/>
            <person name="Barry K."/>
            <person name="Labutti K."/>
            <person name="Kuo R."/>
            <person name="Ohm R.A."/>
            <person name="Bhattacharya S.S."/>
            <person name="Shirouzu T."/>
            <person name="Yoshinaga Y."/>
            <person name="Martin F.M."/>
            <person name="Grigoriev I.V."/>
            <person name="Hibbett D.S."/>
        </authorList>
    </citation>
    <scope>NUCLEOTIDE SEQUENCE [LARGE SCALE GENOMIC DNA]</scope>
    <source>
        <strain evidence="3 4">93-53</strain>
    </source>
</reference>
<evidence type="ECO:0000313" key="3">
    <source>
        <dbReference type="EMBL" id="KZT03718.1"/>
    </source>
</evidence>
<sequence length="282" mass="31440">MHHLKAFASRLGEKASSTPQGPLAPEPNVQTYWRADFSSLDAVAREWEYETGAHGWGNQELQNYTPPGHNTLVTPAGELVILARARAFRPPEPPPGQYTSARLTSRQTFARARGYVHAVLAVPCAQGVWPAFWAMPFNVKWPDDGEVDIMETWNGKGSNGSCLHWGQYNGADNQKHRVRDTQMPNMDAFHEYGFSWDESGHCVWFIDGRPVMRAQAPKTIRPFAEFQVKLNVAMGGNVTGGRTPADGEYRMTVSSVEMQDRPPGGWETLSHIWSSIPEGNTM</sequence>
<organism evidence="3 4">
    <name type="scientific">Laetiporus sulphureus 93-53</name>
    <dbReference type="NCBI Taxonomy" id="1314785"/>
    <lineage>
        <taxon>Eukaryota</taxon>
        <taxon>Fungi</taxon>
        <taxon>Dikarya</taxon>
        <taxon>Basidiomycota</taxon>
        <taxon>Agaricomycotina</taxon>
        <taxon>Agaricomycetes</taxon>
        <taxon>Polyporales</taxon>
        <taxon>Laetiporus</taxon>
    </lineage>
</organism>
<dbReference type="Pfam" id="PF26113">
    <property type="entry name" value="GH16_XgeA"/>
    <property type="match status" value="1"/>
</dbReference>
<dbReference type="GeneID" id="63831627"/>
<dbReference type="InterPro" id="IPR050546">
    <property type="entry name" value="Glycosyl_Hydrlase_16"/>
</dbReference>
<dbReference type="EMBL" id="KV427642">
    <property type="protein sequence ID" value="KZT03718.1"/>
    <property type="molecule type" value="Genomic_DNA"/>
</dbReference>
<keyword evidence="3" id="KW-0378">Hydrolase</keyword>